<proteinExistence type="predicted"/>
<dbReference type="Proteomes" id="UP000006552">
    <property type="component" value="Chromosome"/>
</dbReference>
<evidence type="ECO:0000313" key="2">
    <source>
        <dbReference type="Proteomes" id="UP000006552"/>
    </source>
</evidence>
<dbReference type="HOGENOM" id="CLU_2894117_0_0_4"/>
<organism evidence="1 2">
    <name type="scientific">Aromatoleum aromaticum (strain DSM 19018 / LMG 30748 / EbN1)</name>
    <name type="common">Azoarcus sp. (strain EbN1)</name>
    <dbReference type="NCBI Taxonomy" id="76114"/>
    <lineage>
        <taxon>Bacteria</taxon>
        <taxon>Pseudomonadati</taxon>
        <taxon>Pseudomonadota</taxon>
        <taxon>Betaproteobacteria</taxon>
        <taxon>Rhodocyclales</taxon>
        <taxon>Rhodocyclaceae</taxon>
        <taxon>Aromatoleum</taxon>
    </lineage>
</organism>
<gene>
    <name evidence="1" type="ORF">ebA6341</name>
</gene>
<dbReference type="eggNOG" id="COG4974">
    <property type="taxonomic scope" value="Bacteria"/>
</dbReference>
<sequence length="62" mass="6828">MPRLASQTRSDLIVTIDSDIVTAHSDNSPKSVTIKSESAVTTADSPVTLFRNQRSRWVGIRN</sequence>
<keyword evidence="2" id="KW-1185">Reference proteome</keyword>
<dbReference type="STRING" id="76114.ebA6341"/>
<dbReference type="KEGG" id="eba:ebA6341"/>
<evidence type="ECO:0000313" key="1">
    <source>
        <dbReference type="EMBL" id="CAI09748.1"/>
    </source>
</evidence>
<dbReference type="AlphaFoldDB" id="Q5NYW6"/>
<dbReference type="EMBL" id="CR555306">
    <property type="protein sequence ID" value="CAI09748.1"/>
    <property type="molecule type" value="Genomic_DNA"/>
</dbReference>
<reference evidence="1 2" key="1">
    <citation type="journal article" date="2005" name="Arch. Microbiol.">
        <title>The genome sequence of an anaerobic aromatic-degrading denitrifying bacterium, strain EbN1.</title>
        <authorList>
            <person name="Rabus R."/>
            <person name="Kube M."/>
            <person name="Heider J."/>
            <person name="Beck A."/>
            <person name="Heitmann K."/>
            <person name="Widdel F."/>
            <person name="Reinhardt R."/>
        </authorList>
    </citation>
    <scope>NUCLEOTIDE SEQUENCE [LARGE SCALE GENOMIC DNA]</scope>
    <source>
        <strain evidence="1 2">EbN1</strain>
    </source>
</reference>
<name>Q5NYW6_AROAE</name>
<protein>
    <submittedName>
        <fullName evidence="1">Uncharacterized protein</fullName>
    </submittedName>
</protein>
<accession>Q5NYW6</accession>